<dbReference type="InterPro" id="IPR013083">
    <property type="entry name" value="Znf_RING/FYVE/PHD"/>
</dbReference>
<dbReference type="InterPro" id="IPR038765">
    <property type="entry name" value="Papain-like_cys_pep_sf"/>
</dbReference>
<feature type="compositionally biased region" description="Low complexity" evidence="7">
    <location>
        <begin position="101"/>
        <end position="117"/>
    </location>
</feature>
<evidence type="ECO:0000256" key="3">
    <source>
        <dbReference type="ARBA" id="ARBA00022723"/>
    </source>
</evidence>
<comment type="similarity">
    <text evidence="1">Belongs to the peptidase C48 family.</text>
</comment>
<evidence type="ECO:0000256" key="5">
    <source>
        <dbReference type="ARBA" id="ARBA00022801"/>
    </source>
</evidence>
<organism evidence="9 10">
    <name type="scientific">Ceutorhynchus assimilis</name>
    <name type="common">cabbage seed weevil</name>
    <dbReference type="NCBI Taxonomy" id="467358"/>
    <lineage>
        <taxon>Eukaryota</taxon>
        <taxon>Metazoa</taxon>
        <taxon>Ecdysozoa</taxon>
        <taxon>Arthropoda</taxon>
        <taxon>Hexapoda</taxon>
        <taxon>Insecta</taxon>
        <taxon>Pterygota</taxon>
        <taxon>Neoptera</taxon>
        <taxon>Endopterygota</taxon>
        <taxon>Coleoptera</taxon>
        <taxon>Polyphaga</taxon>
        <taxon>Cucujiformia</taxon>
        <taxon>Curculionidae</taxon>
        <taxon>Ceutorhynchinae</taxon>
        <taxon>Ceutorhynchus</taxon>
    </lineage>
</organism>
<keyword evidence="5" id="KW-0378">Hydrolase</keyword>
<evidence type="ECO:0000256" key="2">
    <source>
        <dbReference type="ARBA" id="ARBA00022670"/>
    </source>
</evidence>
<dbReference type="GO" id="GO:0006508">
    <property type="term" value="P:proteolysis"/>
    <property type="evidence" value="ECO:0007669"/>
    <property type="project" value="UniProtKB-KW"/>
</dbReference>
<dbReference type="InterPro" id="IPR001965">
    <property type="entry name" value="Znf_PHD"/>
</dbReference>
<keyword evidence="10" id="KW-1185">Reference proteome</keyword>
<accession>A0A9N9MY15</accession>
<name>A0A9N9MY15_9CUCU</name>
<feature type="compositionally biased region" description="Basic and acidic residues" evidence="7">
    <location>
        <begin position="118"/>
        <end position="127"/>
    </location>
</feature>
<sequence length="1126" mass="130572">MPKKNLPFIKDVKDALESLKPTKEDFFSNCRADHLGFYNKMCNILRLDGNIYKNRLKVSMVIKRNHLFTSTSSKYATSELADDEKNEVTSSSSDTSHEQNASICSSSLTSSQTAQTSNDKEFPKTDTPDSATFHYSDTRTKLPIYQQSTPVSSYQYYSNANKSNIIYTPKTKDITLNRYKNEVISEFYKKRPNNIIVLPIGSVNDGNLTRAGIKFNNCTFLEGVFQLTYNELANITNENKKLADYYLIIKRKFEEINNTCVLNFKKVSVNSNFRKYTIYGYCAHKKCKTFVLKIEKSDNIVNCSVFSSSLNFNHSPQARLTTYARKSERKLIGEDLAHSNPFMKRLDEKLKTPSSQILNGNLRDIKSEDVYRKIRHEEVSKLDRHQDEIFDLILMARENSYIYRVFEPLTVYIFSAEQLDILNFIKKGQNKIVLHLDATGQIVHQPPHIKNPQKIFYYAGVVWHSSTATICPILELITSMHDAFSIGSWLNAFQAYCMKNKLKWPIFSTIVTDFSFALMNAVNYYWNRLNDISEYLNICYNSLHENIPCEAICILKVCVCHLMKNIASDIEKLCSDEKRFKKVQKSLYKKTIASAFMMANLKSLEKWFSDLVKLTIEPRYTRSIADIVSNINNEVLVETDENFRDNFGCITDSEPEQVSSLYKKSKFYQHFLKIYESCNESNRPISETDVNNPYYLPDLSPVILKKYITFLPLWTNIITDETMRRYSNAPVENHFNKVKNTLIPQKNLRCSRFLRYSRELVLATHKQLTLDIPKNRCTRGKKKNIDKNLTMEVVETWRKKRKPKGATYFGPSSKILKTKDRLLTLVQELAPFDREPPNLVQEHSAPDALLKLYPNGNVSDVNYYNFKDFKFIVGIYPGAEPFEKLDSIDFQSLSGNNWFTNWALDIVFHILTKNRDINYIPQHHAHKIFTLGSYKFKESGMKISNKKQIICLDLQSQCHWCLVVCNVNQKLFYYINPTGSSLTETKNKMSVFLKKCSISENGWTPKILFHPKQKDSCSCGPYVTSFAVKIINGDENLCTCLEPEDQRFFLKELLLREASDMKDKCVVCGEDTLNITSTDLKIDWVQCDHCIRWYMLRCLNIDNTEELPSKYCCPICTFFFNRHTNN</sequence>
<evidence type="ECO:0000313" key="9">
    <source>
        <dbReference type="EMBL" id="CAG9771384.1"/>
    </source>
</evidence>
<feature type="domain" description="Zinc finger PHD-type" evidence="8">
    <location>
        <begin position="1064"/>
        <end position="1117"/>
    </location>
</feature>
<evidence type="ECO:0000256" key="6">
    <source>
        <dbReference type="ARBA" id="ARBA00022833"/>
    </source>
</evidence>
<evidence type="ECO:0000259" key="8">
    <source>
        <dbReference type="SMART" id="SM00249"/>
    </source>
</evidence>
<dbReference type="SMART" id="SM00249">
    <property type="entry name" value="PHD"/>
    <property type="match status" value="1"/>
</dbReference>
<evidence type="ECO:0000256" key="7">
    <source>
        <dbReference type="SAM" id="MobiDB-lite"/>
    </source>
</evidence>
<protein>
    <recommendedName>
        <fullName evidence="8">Zinc finger PHD-type domain-containing protein</fullName>
    </recommendedName>
</protein>
<dbReference type="Proteomes" id="UP001152799">
    <property type="component" value="Chromosome 7"/>
</dbReference>
<dbReference type="Gene3D" id="3.30.40.10">
    <property type="entry name" value="Zinc/RING finger domain, C3HC4 (zinc finger)"/>
    <property type="match status" value="1"/>
</dbReference>
<evidence type="ECO:0000256" key="4">
    <source>
        <dbReference type="ARBA" id="ARBA00022771"/>
    </source>
</evidence>
<reference evidence="9" key="1">
    <citation type="submission" date="2022-01" db="EMBL/GenBank/DDBJ databases">
        <authorList>
            <person name="King R."/>
        </authorList>
    </citation>
    <scope>NUCLEOTIDE SEQUENCE</scope>
</reference>
<keyword evidence="2" id="KW-0645">Protease</keyword>
<proteinExistence type="inferred from homology"/>
<dbReference type="AlphaFoldDB" id="A0A9N9MY15"/>
<dbReference type="SUPFAM" id="SSF57903">
    <property type="entry name" value="FYVE/PHD zinc finger"/>
    <property type="match status" value="1"/>
</dbReference>
<evidence type="ECO:0000256" key="1">
    <source>
        <dbReference type="ARBA" id="ARBA00005234"/>
    </source>
</evidence>
<dbReference type="GO" id="GO:0008270">
    <property type="term" value="F:zinc ion binding"/>
    <property type="evidence" value="ECO:0007669"/>
    <property type="project" value="UniProtKB-KW"/>
</dbReference>
<keyword evidence="4" id="KW-0863">Zinc-finger</keyword>
<keyword evidence="3" id="KW-0479">Metal-binding</keyword>
<dbReference type="OrthoDB" id="6779874at2759"/>
<dbReference type="GO" id="GO:0008234">
    <property type="term" value="F:cysteine-type peptidase activity"/>
    <property type="evidence" value="ECO:0007669"/>
    <property type="project" value="InterPro"/>
</dbReference>
<dbReference type="Gene3D" id="3.40.395.10">
    <property type="entry name" value="Adenoviral Proteinase, Chain A"/>
    <property type="match status" value="1"/>
</dbReference>
<evidence type="ECO:0000313" key="10">
    <source>
        <dbReference type="Proteomes" id="UP001152799"/>
    </source>
</evidence>
<gene>
    <name evidence="9" type="ORF">CEUTPL_LOCUS11819</name>
</gene>
<dbReference type="InterPro" id="IPR011011">
    <property type="entry name" value="Znf_FYVE_PHD"/>
</dbReference>
<keyword evidence="6" id="KW-0862">Zinc</keyword>
<dbReference type="SUPFAM" id="SSF54001">
    <property type="entry name" value="Cysteine proteinases"/>
    <property type="match status" value="1"/>
</dbReference>
<feature type="region of interest" description="Disordered" evidence="7">
    <location>
        <begin position="79"/>
        <end position="134"/>
    </location>
</feature>
<dbReference type="EMBL" id="OU892283">
    <property type="protein sequence ID" value="CAG9771384.1"/>
    <property type="molecule type" value="Genomic_DNA"/>
</dbReference>
<dbReference type="InterPro" id="IPR003653">
    <property type="entry name" value="Peptidase_C48_C"/>
</dbReference>
<dbReference type="Pfam" id="PF02902">
    <property type="entry name" value="Peptidase_C48"/>
    <property type="match status" value="1"/>
</dbReference>
<feature type="compositionally biased region" description="Polar residues" evidence="7">
    <location>
        <begin position="88"/>
        <end position="100"/>
    </location>
</feature>